<dbReference type="AlphaFoldDB" id="W6U4F9"/>
<sequence length="146" mass="16069">MSSAGMPQLTIITLELSFRSAVHTPTSCSCSCENRRFQTRPVSLSKNVHWQTPISRPRAGENDPATSATFLHLAMPDAAFSLPYRVRVADAHLLSSFPSTALRTRTLSSATFHHLNFIVVMVYAMTVPSEEDTIATPTTMGMEVKK</sequence>
<organism evidence="1 2">
    <name type="scientific">Echinococcus granulosus</name>
    <name type="common">Hydatid tapeworm</name>
    <dbReference type="NCBI Taxonomy" id="6210"/>
    <lineage>
        <taxon>Eukaryota</taxon>
        <taxon>Metazoa</taxon>
        <taxon>Spiralia</taxon>
        <taxon>Lophotrochozoa</taxon>
        <taxon>Platyhelminthes</taxon>
        <taxon>Cestoda</taxon>
        <taxon>Eucestoda</taxon>
        <taxon>Cyclophyllidea</taxon>
        <taxon>Taeniidae</taxon>
        <taxon>Echinococcus</taxon>
        <taxon>Echinococcus granulosus group</taxon>
    </lineage>
</organism>
<name>W6U4F9_ECHGR</name>
<dbReference type="EMBL" id="APAU02000133">
    <property type="protein sequence ID" value="EUB56000.1"/>
    <property type="molecule type" value="Genomic_DNA"/>
</dbReference>
<evidence type="ECO:0000313" key="2">
    <source>
        <dbReference type="Proteomes" id="UP000019149"/>
    </source>
</evidence>
<proteinExistence type="predicted"/>
<keyword evidence="2" id="KW-1185">Reference proteome</keyword>
<dbReference type="GeneID" id="36344840"/>
<protein>
    <submittedName>
        <fullName evidence="1">Uncharacterized protein</fullName>
    </submittedName>
</protein>
<dbReference type="KEGG" id="egl:EGR_09125"/>
<dbReference type="Proteomes" id="UP000019149">
    <property type="component" value="Unassembled WGS sequence"/>
</dbReference>
<dbReference type="CTD" id="36344840"/>
<accession>W6U4F9</accession>
<evidence type="ECO:0000313" key="1">
    <source>
        <dbReference type="EMBL" id="EUB56000.1"/>
    </source>
</evidence>
<comment type="caution">
    <text evidence="1">The sequence shown here is derived from an EMBL/GenBank/DDBJ whole genome shotgun (WGS) entry which is preliminary data.</text>
</comment>
<reference evidence="1 2" key="1">
    <citation type="journal article" date="2013" name="Nat. Genet.">
        <title>The genome of the hydatid tapeworm Echinococcus granulosus.</title>
        <authorList>
            <person name="Zheng H."/>
            <person name="Zhang W."/>
            <person name="Zhang L."/>
            <person name="Zhang Z."/>
            <person name="Li J."/>
            <person name="Lu G."/>
            <person name="Zhu Y."/>
            <person name="Wang Y."/>
            <person name="Huang Y."/>
            <person name="Liu J."/>
            <person name="Kang H."/>
            <person name="Chen J."/>
            <person name="Wang L."/>
            <person name="Chen A."/>
            <person name="Yu S."/>
            <person name="Gao Z."/>
            <person name="Jin L."/>
            <person name="Gu W."/>
            <person name="Wang Z."/>
            <person name="Zhao L."/>
            <person name="Shi B."/>
            <person name="Wen H."/>
            <person name="Lin R."/>
            <person name="Jones M.K."/>
            <person name="Brejova B."/>
            <person name="Vinar T."/>
            <person name="Zhao G."/>
            <person name="McManus D.P."/>
            <person name="Chen Z."/>
            <person name="Zhou Y."/>
            <person name="Wang S."/>
        </authorList>
    </citation>
    <scope>NUCLEOTIDE SEQUENCE [LARGE SCALE GENOMIC DNA]</scope>
</reference>
<gene>
    <name evidence="1" type="ORF">EGR_09125</name>
</gene>
<dbReference type="RefSeq" id="XP_024347196.1">
    <property type="nucleotide sequence ID" value="XM_024498374.1"/>
</dbReference>